<comment type="caution">
    <text evidence="5">The sequence shown here is derived from an EMBL/GenBank/DDBJ whole genome shotgun (WGS) entry which is preliminary data.</text>
</comment>
<evidence type="ECO:0000256" key="2">
    <source>
        <dbReference type="ARBA" id="ARBA00023136"/>
    </source>
</evidence>
<dbReference type="InterPro" id="IPR000531">
    <property type="entry name" value="Beta-barrel_TonB"/>
</dbReference>
<dbReference type="PANTHER" id="PTHR47234:SF1">
    <property type="entry name" value="TONB-DEPENDENT RECEPTOR"/>
    <property type="match status" value="1"/>
</dbReference>
<accession>A0A9D8PZK4</accession>
<dbReference type="AlphaFoldDB" id="A0A9D8PZK4"/>
<dbReference type="Pfam" id="PF00593">
    <property type="entry name" value="TonB_dep_Rec_b-barrel"/>
    <property type="match status" value="1"/>
</dbReference>
<evidence type="ECO:0000313" key="5">
    <source>
        <dbReference type="EMBL" id="MBN8798644.1"/>
    </source>
</evidence>
<dbReference type="EMBL" id="JAFKMG010000426">
    <property type="protein sequence ID" value="MBN8798644.1"/>
    <property type="molecule type" value="Genomic_DNA"/>
</dbReference>
<protein>
    <submittedName>
        <fullName evidence="5">TonB-dependent receptor</fullName>
    </submittedName>
</protein>
<gene>
    <name evidence="5" type="ORF">J0H45_04700</name>
</gene>
<keyword evidence="5" id="KW-0675">Receptor</keyword>
<evidence type="ECO:0000313" key="6">
    <source>
        <dbReference type="Proteomes" id="UP000664815"/>
    </source>
</evidence>
<proteinExistence type="predicted"/>
<evidence type="ECO:0000256" key="3">
    <source>
        <dbReference type="ARBA" id="ARBA00023237"/>
    </source>
</evidence>
<feature type="domain" description="TonB-dependent receptor-like beta-barrel" evidence="4">
    <location>
        <begin position="1"/>
        <end position="283"/>
    </location>
</feature>
<evidence type="ECO:0000256" key="1">
    <source>
        <dbReference type="ARBA" id="ARBA00004442"/>
    </source>
</evidence>
<dbReference type="Proteomes" id="UP000664815">
    <property type="component" value="Unassembled WGS sequence"/>
</dbReference>
<dbReference type="PANTHER" id="PTHR47234">
    <property type="match status" value="1"/>
</dbReference>
<organism evidence="5 6">
    <name type="scientific">Stenotrophomonas nitritireducens</name>
    <dbReference type="NCBI Taxonomy" id="83617"/>
    <lineage>
        <taxon>Bacteria</taxon>
        <taxon>Pseudomonadati</taxon>
        <taxon>Pseudomonadota</taxon>
        <taxon>Gammaproteobacteria</taxon>
        <taxon>Lysobacterales</taxon>
        <taxon>Lysobacteraceae</taxon>
        <taxon>Stenotrophomonas</taxon>
    </lineage>
</organism>
<comment type="subcellular location">
    <subcellularLocation>
        <location evidence="1">Cell outer membrane</location>
    </subcellularLocation>
</comment>
<dbReference type="InterPro" id="IPR036942">
    <property type="entry name" value="Beta-barrel_TonB_sf"/>
</dbReference>
<feature type="non-terminal residue" evidence="5">
    <location>
        <position position="1"/>
    </location>
</feature>
<keyword evidence="2" id="KW-0472">Membrane</keyword>
<evidence type="ECO:0000259" key="4">
    <source>
        <dbReference type="Pfam" id="PF00593"/>
    </source>
</evidence>
<keyword evidence="3" id="KW-0998">Cell outer membrane</keyword>
<dbReference type="SUPFAM" id="SSF56935">
    <property type="entry name" value="Porins"/>
    <property type="match status" value="1"/>
</dbReference>
<dbReference type="GO" id="GO:0009279">
    <property type="term" value="C:cell outer membrane"/>
    <property type="evidence" value="ECO:0007669"/>
    <property type="project" value="UniProtKB-SubCell"/>
</dbReference>
<reference evidence="5" key="1">
    <citation type="submission" date="2021-02" db="EMBL/GenBank/DDBJ databases">
        <title>Thiocyanate and organic carbon inputs drive convergent selection for specific autotrophic Afipia and Thiobacillus strains within complex microbiomes.</title>
        <authorList>
            <person name="Huddy R.J."/>
            <person name="Sachdeva R."/>
            <person name="Kadzinga F."/>
            <person name="Kantor R.S."/>
            <person name="Harrison S.T.L."/>
            <person name="Banfield J.F."/>
        </authorList>
    </citation>
    <scope>NUCLEOTIDE SEQUENCE</scope>
    <source>
        <strain evidence="5">SCN18_10_11_15_R1_P_69_7</strain>
    </source>
</reference>
<dbReference type="Gene3D" id="2.40.170.20">
    <property type="entry name" value="TonB-dependent receptor, beta-barrel domain"/>
    <property type="match status" value="1"/>
</dbReference>
<name>A0A9D8PZK4_9GAMM</name>
<sequence>ASHATSFRAPDIHVMFAERSSSYTSGVDYLACVKGEGLARGASWQGCGEKYGTGSIRQYSEGDPALREEKGSSDTIGLVAQLGGNHSFSLDWYSVELNDQVGVIGADAVLRYAAECALGYDVQGRDVDANSPKCQTMLARVQRGGRGDGVQSVITSPFNTGMYRQDGVDMTWNSSLPTEHWGRFSARIGYTHILKTLSRYLPEDEVENIRDRQWNNEFRTRSNMTLGWDYKRVSSYVHINRLGSSPVRWADAYERFKPWTTVNLSLGYRATDALSFNLAVVNVLDKKPWRHASEKWWPYADISKYNPAGAEYFMTVEYRL</sequence>